<organism evidence="1 2">
    <name type="scientific">Bifidobacterium hapali</name>
    <dbReference type="NCBI Taxonomy" id="1630172"/>
    <lineage>
        <taxon>Bacteria</taxon>
        <taxon>Bacillati</taxon>
        <taxon>Actinomycetota</taxon>
        <taxon>Actinomycetes</taxon>
        <taxon>Bifidobacteriales</taxon>
        <taxon>Bifidobacteriaceae</taxon>
        <taxon>Bifidobacterium</taxon>
    </lineage>
</organism>
<gene>
    <name evidence="1" type="ORF">BHAP_1881</name>
</gene>
<dbReference type="AlphaFoldDB" id="A0A261FWI0"/>
<accession>A0A261FWI0</accession>
<name>A0A261FWI0_9BIFI</name>
<dbReference type="EMBL" id="MWWY01000037">
    <property type="protein sequence ID" value="OZG63293.1"/>
    <property type="molecule type" value="Genomic_DNA"/>
</dbReference>
<keyword evidence="2" id="KW-1185">Reference proteome</keyword>
<evidence type="ECO:0000313" key="1">
    <source>
        <dbReference type="EMBL" id="OZG63293.1"/>
    </source>
</evidence>
<protein>
    <submittedName>
        <fullName evidence="1">CTP synthase</fullName>
    </submittedName>
</protein>
<comment type="caution">
    <text evidence="1">The sequence shown here is derived from an EMBL/GenBank/DDBJ whole genome shotgun (WGS) entry which is preliminary data.</text>
</comment>
<proteinExistence type="predicted"/>
<sequence>MKVKQHIEQQLNEAQKALRCATALCHTDQMAFLRCTHSGLVISPYRGMFADASYWQSLNPTAQILHIARTLSVKLPSLVFAGPTAAAIHGFEHQWAIHHGGLYAADTEHGLKNRSRGELHRVYMSNIPIAHVDGVLVTSATRTVVDCGLMLPFRNALPIVNSALAASATTREEVQLLCDRMQRDCASVTRLLLNANPLCENGGESMMYATIVEAGIAEPVVQHTFVNPNDTTEWYRVDFAWFLPGGRVVVAEYDGMTKYVDPAMTHRKSIEAVVTAQSHRERSLLTWAVNAIVRITYDDVVRRYPMINKLIAEGIPLRS</sequence>
<reference evidence="1 2" key="1">
    <citation type="journal article" date="2017" name="BMC Genomics">
        <title>Comparative genomic and phylogenomic analyses of the Bifidobacteriaceae family.</title>
        <authorList>
            <person name="Lugli G.A."/>
            <person name="Milani C."/>
            <person name="Turroni F."/>
            <person name="Duranti S."/>
            <person name="Mancabelli L."/>
            <person name="Mangifesta M."/>
            <person name="Ferrario C."/>
            <person name="Modesto M."/>
            <person name="Mattarelli P."/>
            <person name="Jiri K."/>
            <person name="van Sinderen D."/>
            <person name="Ventura M."/>
        </authorList>
    </citation>
    <scope>NUCLEOTIDE SEQUENCE [LARGE SCALE GENOMIC DNA]</scope>
    <source>
        <strain evidence="1 2">DSM 100202</strain>
    </source>
</reference>
<evidence type="ECO:0000313" key="2">
    <source>
        <dbReference type="Proteomes" id="UP000216074"/>
    </source>
</evidence>
<dbReference type="Proteomes" id="UP000216074">
    <property type="component" value="Unassembled WGS sequence"/>
</dbReference>